<proteinExistence type="predicted"/>
<evidence type="ECO:0000313" key="2">
    <source>
        <dbReference type="Proteomes" id="UP000634136"/>
    </source>
</evidence>
<organism evidence="1 2">
    <name type="scientific">Senna tora</name>
    <dbReference type="NCBI Taxonomy" id="362788"/>
    <lineage>
        <taxon>Eukaryota</taxon>
        <taxon>Viridiplantae</taxon>
        <taxon>Streptophyta</taxon>
        <taxon>Embryophyta</taxon>
        <taxon>Tracheophyta</taxon>
        <taxon>Spermatophyta</taxon>
        <taxon>Magnoliopsida</taxon>
        <taxon>eudicotyledons</taxon>
        <taxon>Gunneridae</taxon>
        <taxon>Pentapetalae</taxon>
        <taxon>rosids</taxon>
        <taxon>fabids</taxon>
        <taxon>Fabales</taxon>
        <taxon>Fabaceae</taxon>
        <taxon>Caesalpinioideae</taxon>
        <taxon>Cassia clade</taxon>
        <taxon>Senna</taxon>
    </lineage>
</organism>
<dbReference type="AlphaFoldDB" id="A0A834TMG6"/>
<evidence type="ECO:0000313" key="1">
    <source>
        <dbReference type="EMBL" id="KAF7825103.1"/>
    </source>
</evidence>
<gene>
    <name evidence="1" type="ORF">G2W53_016267</name>
</gene>
<reference evidence="1" key="1">
    <citation type="submission" date="2020-09" db="EMBL/GenBank/DDBJ databases">
        <title>Genome-Enabled Discovery of Anthraquinone Biosynthesis in Senna tora.</title>
        <authorList>
            <person name="Kang S.-H."/>
            <person name="Pandey R.P."/>
            <person name="Lee C.-M."/>
            <person name="Sim J.-S."/>
            <person name="Jeong J.-T."/>
            <person name="Choi B.-S."/>
            <person name="Jung M."/>
            <person name="Ginzburg D."/>
            <person name="Zhao K."/>
            <person name="Won S.Y."/>
            <person name="Oh T.-J."/>
            <person name="Yu Y."/>
            <person name="Kim N.-H."/>
            <person name="Lee O.R."/>
            <person name="Lee T.-H."/>
            <person name="Bashyal P."/>
            <person name="Kim T.-S."/>
            <person name="Lee W.-H."/>
            <person name="Kawkins C."/>
            <person name="Kim C.-K."/>
            <person name="Kim J.S."/>
            <person name="Ahn B.O."/>
            <person name="Rhee S.Y."/>
            <person name="Sohng J.K."/>
        </authorList>
    </citation>
    <scope>NUCLEOTIDE SEQUENCE</scope>
    <source>
        <tissue evidence="1">Leaf</tissue>
    </source>
</reference>
<accession>A0A834TMG6</accession>
<comment type="caution">
    <text evidence="1">The sequence shown here is derived from an EMBL/GenBank/DDBJ whole genome shotgun (WGS) entry which is preliminary data.</text>
</comment>
<protein>
    <submittedName>
        <fullName evidence="1">Uncharacterized protein</fullName>
    </submittedName>
</protein>
<dbReference type="Proteomes" id="UP000634136">
    <property type="component" value="Unassembled WGS sequence"/>
</dbReference>
<sequence length="19" mass="2068">MRHNMVVIAALQAKIDSGN</sequence>
<keyword evidence="2" id="KW-1185">Reference proteome</keyword>
<name>A0A834TMG6_9FABA</name>
<dbReference type="EMBL" id="JAAIUW010000006">
    <property type="protein sequence ID" value="KAF7825103.1"/>
    <property type="molecule type" value="Genomic_DNA"/>
</dbReference>